<name>A0A1E3G2Q2_9BACT</name>
<evidence type="ECO:0000256" key="1">
    <source>
        <dbReference type="ARBA" id="ARBA00004651"/>
    </source>
</evidence>
<comment type="subcellular location">
    <subcellularLocation>
        <location evidence="1 7">Cell membrane</location>
        <topology evidence="1 7">Multi-pass membrane protein</topology>
    </subcellularLocation>
</comment>
<keyword evidence="5 7" id="KW-1133">Transmembrane helix</keyword>
<evidence type="ECO:0000256" key="5">
    <source>
        <dbReference type="ARBA" id="ARBA00022989"/>
    </source>
</evidence>
<dbReference type="Proteomes" id="UP000094570">
    <property type="component" value="Unassembled WGS sequence"/>
</dbReference>
<dbReference type="GO" id="GO:0055085">
    <property type="term" value="P:transmembrane transport"/>
    <property type="evidence" value="ECO:0007669"/>
    <property type="project" value="InterPro"/>
</dbReference>
<dbReference type="OrthoDB" id="9771544at2"/>
<keyword evidence="10" id="KW-1185">Reference proteome</keyword>
<keyword evidence="4 7" id="KW-0812">Transmembrane</keyword>
<gene>
    <name evidence="9" type="ORF">A4H02_06865</name>
</gene>
<evidence type="ECO:0000256" key="7">
    <source>
        <dbReference type="RuleBase" id="RU363032"/>
    </source>
</evidence>
<evidence type="ECO:0000256" key="4">
    <source>
        <dbReference type="ARBA" id="ARBA00022692"/>
    </source>
</evidence>
<dbReference type="InterPro" id="IPR035906">
    <property type="entry name" value="MetI-like_sf"/>
</dbReference>
<keyword evidence="3" id="KW-1003">Cell membrane</keyword>
<accession>A0A1E3G2Q2</accession>
<feature type="transmembrane region" description="Helical" evidence="7">
    <location>
        <begin position="7"/>
        <end position="27"/>
    </location>
</feature>
<dbReference type="PANTHER" id="PTHR43744:SF12">
    <property type="entry name" value="ABC TRANSPORTER PERMEASE PROTEIN MG189-RELATED"/>
    <property type="match status" value="1"/>
</dbReference>
<dbReference type="GO" id="GO:0005886">
    <property type="term" value="C:plasma membrane"/>
    <property type="evidence" value="ECO:0007669"/>
    <property type="project" value="UniProtKB-SubCell"/>
</dbReference>
<comment type="caution">
    <text evidence="9">The sequence shown here is derived from an EMBL/GenBank/DDBJ whole genome shotgun (WGS) entry which is preliminary data.</text>
</comment>
<keyword evidence="6 7" id="KW-0472">Membrane</keyword>
<feature type="transmembrane region" description="Helical" evidence="7">
    <location>
        <begin position="182"/>
        <end position="204"/>
    </location>
</feature>
<dbReference type="PROSITE" id="PS50928">
    <property type="entry name" value="ABC_TM1"/>
    <property type="match status" value="1"/>
</dbReference>
<evidence type="ECO:0000313" key="10">
    <source>
        <dbReference type="Proteomes" id="UP000094570"/>
    </source>
</evidence>
<feature type="transmembrane region" description="Helical" evidence="7">
    <location>
        <begin position="108"/>
        <end position="131"/>
    </location>
</feature>
<keyword evidence="2 7" id="KW-0813">Transport</keyword>
<dbReference type="PANTHER" id="PTHR43744">
    <property type="entry name" value="ABC TRANSPORTER PERMEASE PROTEIN MG189-RELATED-RELATED"/>
    <property type="match status" value="1"/>
</dbReference>
<evidence type="ECO:0000256" key="2">
    <source>
        <dbReference type="ARBA" id="ARBA00022448"/>
    </source>
</evidence>
<dbReference type="CDD" id="cd06261">
    <property type="entry name" value="TM_PBP2"/>
    <property type="match status" value="1"/>
</dbReference>
<dbReference type="RefSeq" id="WP_069293429.1">
    <property type="nucleotide sequence ID" value="NZ_CP140110.1"/>
</dbReference>
<comment type="similarity">
    <text evidence="7">Belongs to the binding-protein-dependent transport system permease family.</text>
</comment>
<dbReference type="SUPFAM" id="SSF161098">
    <property type="entry name" value="MetI-like"/>
    <property type="match status" value="1"/>
</dbReference>
<proteinExistence type="inferred from homology"/>
<reference evidence="10" key="1">
    <citation type="submission" date="2016-04" db="EMBL/GenBank/DDBJ databases">
        <title>The genome sequence project of a novel Fervidobacterium isolate from a hot spring in Thailand.</title>
        <authorList>
            <person name="Gonzalez J.M."/>
            <person name="Cuecas A."/>
            <person name="Kanoksilapatham W."/>
        </authorList>
    </citation>
    <scope>NUCLEOTIDE SEQUENCE [LARGE SCALE GENOMIC DNA]</scope>
    <source>
        <strain evidence="10">FC2004</strain>
    </source>
</reference>
<organism evidence="9 10">
    <name type="scientific">Fervidobacterium thailandense</name>
    <dbReference type="NCBI Taxonomy" id="1008305"/>
    <lineage>
        <taxon>Bacteria</taxon>
        <taxon>Thermotogati</taxon>
        <taxon>Thermotogota</taxon>
        <taxon>Thermotogae</taxon>
        <taxon>Thermotogales</taxon>
        <taxon>Fervidobacteriaceae</taxon>
        <taxon>Fervidobacterium</taxon>
    </lineage>
</organism>
<feature type="domain" description="ABC transmembrane type-1" evidence="8">
    <location>
        <begin position="72"/>
        <end position="261"/>
    </location>
</feature>
<feature type="transmembrane region" description="Helical" evidence="7">
    <location>
        <begin position="236"/>
        <end position="261"/>
    </location>
</feature>
<dbReference type="AlphaFoldDB" id="A0A1E3G2Q2"/>
<evidence type="ECO:0000259" key="8">
    <source>
        <dbReference type="PROSITE" id="PS50928"/>
    </source>
</evidence>
<feature type="transmembrane region" description="Helical" evidence="7">
    <location>
        <begin position="143"/>
        <end position="161"/>
    </location>
</feature>
<evidence type="ECO:0000256" key="3">
    <source>
        <dbReference type="ARBA" id="ARBA00022475"/>
    </source>
</evidence>
<evidence type="ECO:0000313" key="9">
    <source>
        <dbReference type="EMBL" id="ODN30143.1"/>
    </source>
</evidence>
<protein>
    <submittedName>
        <fullName evidence="9">Sugar ABC transporter permease</fullName>
    </submittedName>
</protein>
<feature type="transmembrane region" description="Helical" evidence="7">
    <location>
        <begin position="71"/>
        <end position="96"/>
    </location>
</feature>
<sequence>MRREKINSIIITVVMLALAIVWIYPYVWLVLSSFKPVEDIYTRFWPRKLTLEHYKFILEASERLHRPFVRAFLNSLFVTVTVTFSVVVTSALLGYVISKIEFGLGKAIFNFILYQMLFPGFMFIIPMFVLIRNLGWLNTYRALIVPSLISSWGMFMFAQSYKSIPKDYIEAARIDGANELWIAFKVMFPLASSTASIVGLFTFIGTWDNFMWPLMVIRDYNKMPLSVLLASFNHEYAGYVGPVLAGAVIQTLPMLIIFLALRKFFLQGISITLK</sequence>
<dbReference type="Pfam" id="PF00528">
    <property type="entry name" value="BPD_transp_1"/>
    <property type="match status" value="1"/>
</dbReference>
<evidence type="ECO:0000256" key="6">
    <source>
        <dbReference type="ARBA" id="ARBA00023136"/>
    </source>
</evidence>
<dbReference type="EMBL" id="LWAF01000010">
    <property type="protein sequence ID" value="ODN30143.1"/>
    <property type="molecule type" value="Genomic_DNA"/>
</dbReference>
<dbReference type="STRING" id="1008305.A4H02_06865"/>
<dbReference type="Gene3D" id="1.10.3720.10">
    <property type="entry name" value="MetI-like"/>
    <property type="match status" value="1"/>
</dbReference>
<dbReference type="InterPro" id="IPR000515">
    <property type="entry name" value="MetI-like"/>
</dbReference>